<dbReference type="SMART" id="SM00990">
    <property type="entry name" value="VRR_NUC"/>
    <property type="match status" value="1"/>
</dbReference>
<dbReference type="GO" id="GO:0045004">
    <property type="term" value="P:DNA replication proofreading"/>
    <property type="evidence" value="ECO:0007669"/>
    <property type="project" value="TreeGrafter"/>
</dbReference>
<evidence type="ECO:0000256" key="1">
    <source>
        <dbReference type="ARBA" id="ARBA00001946"/>
    </source>
</evidence>
<dbReference type="Gene3D" id="3.30.420.10">
    <property type="entry name" value="Ribonuclease H-like superfamily/Ribonuclease H"/>
    <property type="match status" value="1"/>
</dbReference>
<proteinExistence type="predicted"/>
<dbReference type="Pfam" id="PF00929">
    <property type="entry name" value="RNase_T"/>
    <property type="match status" value="1"/>
</dbReference>
<keyword evidence="3" id="KW-0540">Nuclease</keyword>
<evidence type="ECO:0000256" key="2">
    <source>
        <dbReference type="ARBA" id="ARBA00012417"/>
    </source>
</evidence>
<keyword evidence="11" id="KW-0548">Nucleotidyltransferase</keyword>
<name>K6ZIM5_9ALTE</name>
<dbReference type="PANTHER" id="PTHR30231:SF37">
    <property type="entry name" value="EXODEOXYRIBONUCLEASE 10"/>
    <property type="match status" value="1"/>
</dbReference>
<evidence type="ECO:0000256" key="6">
    <source>
        <dbReference type="ARBA" id="ARBA00025483"/>
    </source>
</evidence>
<reference evidence="12" key="1">
    <citation type="journal article" date="2014" name="Environ. Microbiol.">
        <title>Comparative genomics of the marine bacterial genus Glaciecola reveals the high degree of genomic diversity and genomic characteristic for cold adaptation.</title>
        <authorList>
            <person name="Qin Q.L."/>
            <person name="Xie B.B."/>
            <person name="Yu Y."/>
            <person name="Shu Y.L."/>
            <person name="Rong J.C."/>
            <person name="Zhang Y.J."/>
            <person name="Zhao D.L."/>
            <person name="Chen X.L."/>
            <person name="Zhang X.Y."/>
            <person name="Chen B."/>
            <person name="Zhou B.C."/>
            <person name="Zhang Y.Z."/>
        </authorList>
    </citation>
    <scope>NUCLEOTIDE SEQUENCE [LARGE SCALE GENOMIC DNA]</scope>
    <source>
        <strain evidence="12">ACAM 615</strain>
    </source>
</reference>
<sequence length="725" mass="84062">MQRPLPTYYYLSHFHEFLKFVTGPCNALLDGNDIQFIDDFMALSKHQQCLVVRFINRKSIFVKATSYAYEEIEDIPDNLNFLFQQHWFMPVQSKNIEAFINHLTKHEIIQVIDELNAPSFTEKPTLMYKKSQAKGILAACILDPAYVNDVHKTAVARSYWQENFEQHISYFLYLYFGNFRSKLNQFSMRDLGVMRTRKEQAQVLARFADIASAKSAFVMHSRLNDIRSELPLLTHSTTLNQLQTLPSPVGSKAVELDAKVQFLLACELLKQDATDAIRVLKTINTDIAQEKWAREAYKLGQKDEVEAELERIIEAPLSEDLLAFAEDFLARKYHKKRTSILTDMLRENSQTILIDEMHKGAVERGVVAYYEQRKCSAFRTENELWRGLFGLYFWHEIYELQGLGLTNEFEHIPASLKTNQFYEFASKQIDERLKSTDTKAKLIQQLSLSAAKNYGQGNIVFRWRKNILERLILLINYSKLEALLALLEAMTQDWKNLSDGFPDLMLIDNEKLRFEEVKSEGDQLRRNQLLSIQKLRSFGFDVRITNVNWTVDPMQPYAVIDIETTGGKAQHHRITEVGIVKMIGGEVVAQWQSLINPQRRIPHNITSLTGIDNDMVAEAPLFAEVADDIDEFTQGCVFVAHNVNFDYGFIKEEFNRLERHFRRPKLCTVREMRKHYKGLPSYSLANLTKHFSIDMQRHHRAMSDAIAAGELLNMVNEKRLKDRLS</sequence>
<dbReference type="InterPro" id="IPR012337">
    <property type="entry name" value="RNaseH-like_sf"/>
</dbReference>
<dbReference type="NCBIfam" id="TIGR00573">
    <property type="entry name" value="dnaq"/>
    <property type="match status" value="1"/>
</dbReference>
<dbReference type="InterPro" id="IPR013520">
    <property type="entry name" value="Ribonucl_H"/>
</dbReference>
<comment type="subunit">
    <text evidence="7">DNA polymerase III contains a core (composed of alpha, epsilon and theta chains) that associates with a tau subunit. This core dimerizes to form the POLIII' complex. PolIII' associates with the gamma complex (composed of gamma, delta, delta', psi and chi chains) and with the beta chain to form the complete DNA polymerase III complex.</text>
</comment>
<dbReference type="RefSeq" id="WP_006014031.1">
    <property type="nucleotide sequence ID" value="NZ_AUAV01000024.1"/>
</dbReference>
<dbReference type="InterPro" id="IPR011856">
    <property type="entry name" value="tRNA_endonuc-like_dom_sf"/>
</dbReference>
<feature type="domain" description="VRR-NUC" evidence="10">
    <location>
        <begin position="463"/>
        <end position="549"/>
    </location>
</feature>
<dbReference type="GO" id="GO:0003677">
    <property type="term" value="F:DNA binding"/>
    <property type="evidence" value="ECO:0007669"/>
    <property type="project" value="InterPro"/>
</dbReference>
<dbReference type="InterPro" id="IPR014883">
    <property type="entry name" value="VRR_NUC"/>
</dbReference>
<evidence type="ECO:0000256" key="5">
    <source>
        <dbReference type="ARBA" id="ARBA00022839"/>
    </source>
</evidence>
<keyword evidence="11" id="KW-0808">Transferase</keyword>
<evidence type="ECO:0000259" key="9">
    <source>
        <dbReference type="SMART" id="SM00479"/>
    </source>
</evidence>
<evidence type="ECO:0000256" key="3">
    <source>
        <dbReference type="ARBA" id="ARBA00022722"/>
    </source>
</evidence>
<evidence type="ECO:0000256" key="8">
    <source>
        <dbReference type="ARBA" id="ARBA00049244"/>
    </source>
</evidence>
<keyword evidence="5" id="KW-0269">Exonuclease</keyword>
<dbReference type="Pfam" id="PF21315">
    <property type="entry name" value="FAN1_HTH"/>
    <property type="match status" value="1"/>
</dbReference>
<comment type="catalytic activity">
    <reaction evidence="8">
        <text>DNA(n) + a 2'-deoxyribonucleoside 5'-triphosphate = DNA(n+1) + diphosphate</text>
        <dbReference type="Rhea" id="RHEA:22508"/>
        <dbReference type="Rhea" id="RHEA-COMP:17339"/>
        <dbReference type="Rhea" id="RHEA-COMP:17340"/>
        <dbReference type="ChEBI" id="CHEBI:33019"/>
        <dbReference type="ChEBI" id="CHEBI:61560"/>
        <dbReference type="ChEBI" id="CHEBI:173112"/>
        <dbReference type="EC" id="2.7.7.7"/>
    </reaction>
</comment>
<dbReference type="Proteomes" id="UP000006251">
    <property type="component" value="Unassembled WGS sequence"/>
</dbReference>
<evidence type="ECO:0000256" key="4">
    <source>
        <dbReference type="ARBA" id="ARBA00022801"/>
    </source>
</evidence>
<dbReference type="CDD" id="cd06127">
    <property type="entry name" value="DEDDh"/>
    <property type="match status" value="1"/>
</dbReference>
<keyword evidence="12" id="KW-1185">Reference proteome</keyword>
<dbReference type="Gene3D" id="3.40.1350.10">
    <property type="match status" value="1"/>
</dbReference>
<dbReference type="SMART" id="SM00479">
    <property type="entry name" value="EXOIII"/>
    <property type="match status" value="1"/>
</dbReference>
<comment type="cofactor">
    <cofactor evidence="1">
        <name>Mg(2+)</name>
        <dbReference type="ChEBI" id="CHEBI:18420"/>
    </cofactor>
</comment>
<dbReference type="GO" id="GO:0005829">
    <property type="term" value="C:cytosol"/>
    <property type="evidence" value="ECO:0007669"/>
    <property type="project" value="TreeGrafter"/>
</dbReference>
<feature type="domain" description="Exonuclease" evidence="9">
    <location>
        <begin position="556"/>
        <end position="721"/>
    </location>
</feature>
<protein>
    <recommendedName>
        <fullName evidence="2">DNA-directed DNA polymerase</fullName>
        <ecNumber evidence="2">2.7.7.7</ecNumber>
    </recommendedName>
</protein>
<accession>K6ZIM5</accession>
<evidence type="ECO:0000313" key="11">
    <source>
        <dbReference type="EMBL" id="GAC30217.1"/>
    </source>
</evidence>
<evidence type="ECO:0000259" key="10">
    <source>
        <dbReference type="SMART" id="SM00990"/>
    </source>
</evidence>
<comment type="function">
    <text evidence="6">DNA polymerase III is a complex, multichain enzyme responsible for most of the replicative synthesis in bacteria. The epsilon subunit contain the editing function and is a proofreading 3'-5' exonuclease.</text>
</comment>
<dbReference type="AlphaFoldDB" id="K6ZIM5"/>
<dbReference type="Pfam" id="PF08774">
    <property type="entry name" value="VRR_NUC"/>
    <property type="match status" value="1"/>
</dbReference>
<dbReference type="InterPro" id="IPR006054">
    <property type="entry name" value="DnaQ"/>
</dbReference>
<dbReference type="SUPFAM" id="SSF53098">
    <property type="entry name" value="Ribonuclease H-like"/>
    <property type="match status" value="1"/>
</dbReference>
<gene>
    <name evidence="11" type="primary">dnaQ</name>
    <name evidence="11" type="ORF">GPAL_3369</name>
</gene>
<dbReference type="EMBL" id="BAEQ01000054">
    <property type="protein sequence ID" value="GAC30217.1"/>
    <property type="molecule type" value="Genomic_DNA"/>
</dbReference>
<dbReference type="PANTHER" id="PTHR30231">
    <property type="entry name" value="DNA POLYMERASE III SUBUNIT EPSILON"/>
    <property type="match status" value="1"/>
</dbReference>
<dbReference type="InterPro" id="IPR036397">
    <property type="entry name" value="RNaseH_sf"/>
</dbReference>
<organism evidence="11 12">
    <name type="scientific">Brumicola pallidula DSM 14239 = ACAM 615</name>
    <dbReference type="NCBI Taxonomy" id="1121922"/>
    <lineage>
        <taxon>Bacteria</taxon>
        <taxon>Pseudomonadati</taxon>
        <taxon>Pseudomonadota</taxon>
        <taxon>Gammaproteobacteria</taxon>
        <taxon>Alteromonadales</taxon>
        <taxon>Alteromonadaceae</taxon>
        <taxon>Brumicola</taxon>
    </lineage>
</organism>
<keyword evidence="4" id="KW-0378">Hydrolase</keyword>
<dbReference type="STRING" id="1121922.GCA_000428905_03596"/>
<evidence type="ECO:0000313" key="12">
    <source>
        <dbReference type="Proteomes" id="UP000006251"/>
    </source>
</evidence>
<dbReference type="GO" id="GO:0008408">
    <property type="term" value="F:3'-5' exonuclease activity"/>
    <property type="evidence" value="ECO:0007669"/>
    <property type="project" value="TreeGrafter"/>
</dbReference>
<dbReference type="InterPro" id="IPR049125">
    <property type="entry name" value="FAN1-like_WH"/>
</dbReference>
<comment type="caution">
    <text evidence="11">The sequence shown here is derived from an EMBL/GenBank/DDBJ whole genome shotgun (WGS) entry which is preliminary data.</text>
</comment>
<dbReference type="EC" id="2.7.7.7" evidence="2"/>
<dbReference type="FunFam" id="3.30.420.10:FF:000045">
    <property type="entry name" value="3'-5' exonuclease DinG"/>
    <property type="match status" value="1"/>
</dbReference>
<dbReference type="GO" id="GO:0003887">
    <property type="term" value="F:DNA-directed DNA polymerase activity"/>
    <property type="evidence" value="ECO:0007669"/>
    <property type="project" value="UniProtKB-EC"/>
</dbReference>
<evidence type="ECO:0000256" key="7">
    <source>
        <dbReference type="ARBA" id="ARBA00026073"/>
    </source>
</evidence>